<dbReference type="Pfam" id="PF02275">
    <property type="entry name" value="CBAH"/>
    <property type="match status" value="1"/>
</dbReference>
<gene>
    <name evidence="3" type="ORF">EUAN_00660</name>
</gene>
<dbReference type="InterPro" id="IPR029055">
    <property type="entry name" value="Ntn_hydrolases_N"/>
</dbReference>
<organism evidence="3 4">
    <name type="scientific">Andreesenia angusta</name>
    <dbReference type="NCBI Taxonomy" id="39480"/>
    <lineage>
        <taxon>Bacteria</taxon>
        <taxon>Bacillati</taxon>
        <taxon>Bacillota</taxon>
        <taxon>Tissierellia</taxon>
        <taxon>Tissierellales</taxon>
        <taxon>Gottschalkiaceae</taxon>
        <taxon>Andreesenia</taxon>
    </lineage>
</organism>
<sequence>MCTVFGRVESGKTLVGRSFDWVQYGGNICFVPPYRSYGISTIGCAFIEQMGEDRAYEGINTEGLFVAVVALPTYGGEERKESPLVINSLSMVRFLLERARTSAEALEIVKSFAIDYKIKYGLPKVQYFFADRQNTVGIYEENVFEELVELDAETYRVLTNKSATSKNSCKRELKVKKSYEFESNLDGVGYREMVSNVYQEGLTAWSSVYDLEKRSFSLWIEGNFEDEYKFKLEDCLKGGRFSVDFAELKLNTKVTSRKRNSGYSKIF</sequence>
<dbReference type="EMBL" id="MKIE01000001">
    <property type="protein sequence ID" value="OHW63202.1"/>
    <property type="molecule type" value="Genomic_DNA"/>
</dbReference>
<evidence type="ECO:0000313" key="3">
    <source>
        <dbReference type="EMBL" id="OHW63202.1"/>
    </source>
</evidence>
<keyword evidence="4" id="KW-1185">Reference proteome</keyword>
<name>A0A1S1V9D5_9FIRM</name>
<dbReference type="InterPro" id="IPR029132">
    <property type="entry name" value="CBAH/NAAA_C"/>
</dbReference>
<dbReference type="OrthoDB" id="8617387at2"/>
<keyword evidence="1" id="KW-0378">Hydrolase</keyword>
<dbReference type="SUPFAM" id="SSF56235">
    <property type="entry name" value="N-terminal nucleophile aminohydrolases (Ntn hydrolases)"/>
    <property type="match status" value="1"/>
</dbReference>
<proteinExistence type="predicted"/>
<feature type="domain" description="Choloylglycine hydrolase/NAAA C-terminal" evidence="2">
    <location>
        <begin position="9"/>
        <end position="161"/>
    </location>
</feature>
<dbReference type="STRING" id="39480.EUAN_00660"/>
<accession>A0A1S1V9D5</accession>
<comment type="caution">
    <text evidence="3">The sequence shown here is derived from an EMBL/GenBank/DDBJ whole genome shotgun (WGS) entry which is preliminary data.</text>
</comment>
<reference evidence="3 4" key="1">
    <citation type="submission" date="2016-09" db="EMBL/GenBank/DDBJ databases">
        <title>Genome sequence of Eubacterium angustum.</title>
        <authorList>
            <person name="Poehlein A."/>
            <person name="Daniel R."/>
        </authorList>
    </citation>
    <scope>NUCLEOTIDE SEQUENCE [LARGE SCALE GENOMIC DNA]</scope>
    <source>
        <strain evidence="3 4">DSM 1989</strain>
    </source>
</reference>
<evidence type="ECO:0000256" key="1">
    <source>
        <dbReference type="ARBA" id="ARBA00022801"/>
    </source>
</evidence>
<dbReference type="RefSeq" id="WP_071060525.1">
    <property type="nucleotide sequence ID" value="NZ_MKIE01000001.1"/>
</dbReference>
<dbReference type="AlphaFoldDB" id="A0A1S1V9D5"/>
<evidence type="ECO:0000313" key="4">
    <source>
        <dbReference type="Proteomes" id="UP000180254"/>
    </source>
</evidence>
<protein>
    <recommendedName>
        <fullName evidence="2">Choloylglycine hydrolase/NAAA C-terminal domain-containing protein</fullName>
    </recommendedName>
</protein>
<dbReference type="Gene3D" id="3.60.60.10">
    <property type="entry name" value="Penicillin V Acylase, Chain A"/>
    <property type="match status" value="1"/>
</dbReference>
<dbReference type="Proteomes" id="UP000180254">
    <property type="component" value="Unassembled WGS sequence"/>
</dbReference>
<evidence type="ECO:0000259" key="2">
    <source>
        <dbReference type="Pfam" id="PF02275"/>
    </source>
</evidence>
<dbReference type="GO" id="GO:0016787">
    <property type="term" value="F:hydrolase activity"/>
    <property type="evidence" value="ECO:0007669"/>
    <property type="project" value="UniProtKB-KW"/>
</dbReference>